<dbReference type="InterPro" id="IPR002347">
    <property type="entry name" value="SDR_fam"/>
</dbReference>
<dbReference type="SUPFAM" id="SSF51735">
    <property type="entry name" value="NAD(P)-binding Rossmann-fold domains"/>
    <property type="match status" value="1"/>
</dbReference>
<keyword evidence="4" id="KW-1185">Reference proteome</keyword>
<evidence type="ECO:0000313" key="4">
    <source>
        <dbReference type="Proteomes" id="UP000619479"/>
    </source>
</evidence>
<dbReference type="PROSITE" id="PS00061">
    <property type="entry name" value="ADH_SHORT"/>
    <property type="match status" value="1"/>
</dbReference>
<evidence type="ECO:0000256" key="2">
    <source>
        <dbReference type="ARBA" id="ARBA00023002"/>
    </source>
</evidence>
<dbReference type="RefSeq" id="WP_203742862.1">
    <property type="nucleotide sequence ID" value="NZ_BAAAUC010000033.1"/>
</dbReference>
<evidence type="ECO:0000313" key="3">
    <source>
        <dbReference type="EMBL" id="GID66275.1"/>
    </source>
</evidence>
<protein>
    <submittedName>
        <fullName evidence="3">Dehydrogenase</fullName>
    </submittedName>
</protein>
<proteinExistence type="inferred from homology"/>
<dbReference type="Gene3D" id="3.40.50.720">
    <property type="entry name" value="NAD(P)-binding Rossmann-like Domain"/>
    <property type="match status" value="1"/>
</dbReference>
<dbReference type="PANTHER" id="PTHR43669:SF3">
    <property type="entry name" value="ALCOHOL DEHYDROGENASE, PUTATIVE (AFU_ORTHOLOGUE AFUA_3G03445)-RELATED"/>
    <property type="match status" value="1"/>
</dbReference>
<gene>
    <name evidence="3" type="ORF">Acy02nite_41560</name>
</gene>
<organism evidence="3 4">
    <name type="scientific">Actinoplanes cyaneus</name>
    <dbReference type="NCBI Taxonomy" id="52696"/>
    <lineage>
        <taxon>Bacteria</taxon>
        <taxon>Bacillati</taxon>
        <taxon>Actinomycetota</taxon>
        <taxon>Actinomycetes</taxon>
        <taxon>Micromonosporales</taxon>
        <taxon>Micromonosporaceae</taxon>
        <taxon>Actinoplanes</taxon>
    </lineage>
</organism>
<keyword evidence="2" id="KW-0560">Oxidoreductase</keyword>
<evidence type="ECO:0000256" key="1">
    <source>
        <dbReference type="ARBA" id="ARBA00006484"/>
    </source>
</evidence>
<dbReference type="PRINTS" id="PR00081">
    <property type="entry name" value="GDHRDH"/>
</dbReference>
<comment type="caution">
    <text evidence="3">The sequence shown here is derived from an EMBL/GenBank/DDBJ whole genome shotgun (WGS) entry which is preliminary data.</text>
</comment>
<dbReference type="Pfam" id="PF00106">
    <property type="entry name" value="adh_short"/>
    <property type="match status" value="1"/>
</dbReference>
<dbReference type="InterPro" id="IPR020904">
    <property type="entry name" value="Sc_DH/Rdtase_CS"/>
</dbReference>
<dbReference type="CDD" id="cd05233">
    <property type="entry name" value="SDR_c"/>
    <property type="match status" value="1"/>
</dbReference>
<dbReference type="InterPro" id="IPR036291">
    <property type="entry name" value="NAD(P)-bd_dom_sf"/>
</dbReference>
<sequence>MTRVVVTGAGGGIGAALARRFAADGAQVVVSDINPAAASAVAEEIGAVAVAADVASEADVRALVATAEKELGGIDLFCSNAGVLSAGDENTPDQQWDRDFGVNVMSHVYVTRALLPTWLDSGTPKRLLITVSAAGLLTLLGSATYSVTKHAALAYAEWLRATYAHRGLIVQALCPQGVRTDMLTGGDARGSGSAALLAEGALEPSAVADLVAGSVQGNQFLILPHPEVAEYYRLRAADPDRWLGGMNKMQRGFEQRASS</sequence>
<dbReference type="PANTHER" id="PTHR43669">
    <property type="entry name" value="5-KETO-D-GLUCONATE 5-REDUCTASE"/>
    <property type="match status" value="1"/>
</dbReference>
<dbReference type="EMBL" id="BOMH01000031">
    <property type="protein sequence ID" value="GID66275.1"/>
    <property type="molecule type" value="Genomic_DNA"/>
</dbReference>
<dbReference type="GO" id="GO:0016491">
    <property type="term" value="F:oxidoreductase activity"/>
    <property type="evidence" value="ECO:0007669"/>
    <property type="project" value="UniProtKB-KW"/>
</dbReference>
<comment type="similarity">
    <text evidence="1">Belongs to the short-chain dehydrogenases/reductases (SDR) family.</text>
</comment>
<accession>A0A919M1J5</accession>
<dbReference type="AlphaFoldDB" id="A0A919M1J5"/>
<dbReference type="Proteomes" id="UP000619479">
    <property type="component" value="Unassembled WGS sequence"/>
</dbReference>
<reference evidence="3" key="1">
    <citation type="submission" date="2021-01" db="EMBL/GenBank/DDBJ databases">
        <title>Whole genome shotgun sequence of Actinoplanes cyaneus NBRC 14990.</title>
        <authorList>
            <person name="Komaki H."/>
            <person name="Tamura T."/>
        </authorList>
    </citation>
    <scope>NUCLEOTIDE SEQUENCE</scope>
    <source>
        <strain evidence="3">NBRC 14990</strain>
    </source>
</reference>
<name>A0A919M1J5_9ACTN</name>